<gene>
    <name evidence="1" type="ORF">IT882_08225</name>
</gene>
<dbReference type="RefSeq" id="WP_195691494.1">
    <property type="nucleotide sequence ID" value="NZ_CP064760.1"/>
</dbReference>
<dbReference type="SUPFAM" id="SSF159245">
    <property type="entry name" value="AttH-like"/>
    <property type="match status" value="1"/>
</dbReference>
<proteinExistence type="predicted"/>
<name>A0A7S8MVZ6_9MICO</name>
<dbReference type="Gene3D" id="2.40.370.10">
    <property type="entry name" value="AttH-like domain"/>
    <property type="match status" value="1"/>
</dbReference>
<dbReference type="AlphaFoldDB" id="A0A7S8MVZ6"/>
<accession>A0A7S8MVZ6</accession>
<dbReference type="Proteomes" id="UP000594480">
    <property type="component" value="Chromosome"/>
</dbReference>
<evidence type="ECO:0000313" key="2">
    <source>
        <dbReference type="Proteomes" id="UP000594480"/>
    </source>
</evidence>
<reference evidence="1 2" key="1">
    <citation type="submission" date="2020-11" db="EMBL/GenBank/DDBJ databases">
        <title>Amino acid is mineralized and recycled by bacteria in oceanic microbiome.</title>
        <authorList>
            <person name="Zheng L.Y."/>
        </authorList>
    </citation>
    <scope>NUCLEOTIDE SEQUENCE [LARGE SCALE GENOMIC DNA]</scope>
    <source>
        <strain evidence="1 2">A32-1</strain>
    </source>
</reference>
<dbReference type="InterPro" id="IPR023374">
    <property type="entry name" value="AttH-like_dom_sf"/>
</dbReference>
<evidence type="ECO:0000313" key="1">
    <source>
        <dbReference type="EMBL" id="QPE03390.1"/>
    </source>
</evidence>
<organism evidence="1 2">
    <name type="scientific">Microbacterium schleiferi</name>
    <dbReference type="NCBI Taxonomy" id="69362"/>
    <lineage>
        <taxon>Bacteria</taxon>
        <taxon>Bacillati</taxon>
        <taxon>Actinomycetota</taxon>
        <taxon>Actinomycetes</taxon>
        <taxon>Micrococcales</taxon>
        <taxon>Microbacteriaceae</taxon>
        <taxon>Microbacterium</taxon>
    </lineage>
</organism>
<dbReference type="EMBL" id="CP064760">
    <property type="protein sequence ID" value="QPE03390.1"/>
    <property type="molecule type" value="Genomic_DNA"/>
</dbReference>
<sequence length="454" mass="48054">MPPACPTSNTPPGDPVLAFGSIAEYSSVPLAQGRDCTGFRAYLSTGLPQYDSQSYEFFGHLTDGNSMYSVALMSQGNSTSTGSQRPSLTFEEAGLVFNELDQNQGPLIGGMDGVADITLPVSLTYQPWSINVEEQDFGHPAQTMSMKVVSGRIGAVGAVYELIVSTPTGLIGSGTSEPTTLTIRAKDTTGIIQWGYGPNGFFPLWMFDGTPLPGAHGPIPTTDQRGPIMSTYGGDIGAYLAATNDPMTGQGSHYYSMPLVEVEQWSVTIGSTTHSGTGGSLFFDNLTETYNDSAQYVVGNQYSWTEFSVQLPGSQQGMLIAVTGQPEVGDLSYAMIGGAGSEQSVNGTLRPTANWPQGAIHITADPSNSWTSPQSCYVYDLTYDVRLDASGTRPAADFVFTAVASNQEVDALNRPVYEGLFSYSGTLDGKAVSGYAWGEIQGRPPAGNPTPPNC</sequence>
<protein>
    <submittedName>
        <fullName evidence="1">Uncharacterized protein</fullName>
    </submittedName>
</protein>
<dbReference type="KEGG" id="msf:IT882_08225"/>
<keyword evidence="2" id="KW-1185">Reference proteome</keyword>